<protein>
    <submittedName>
        <fullName evidence="2">Uncharacterized protein</fullName>
    </submittedName>
</protein>
<keyword evidence="1" id="KW-0732">Signal</keyword>
<dbReference type="Proteomes" id="UP000321058">
    <property type="component" value="Unassembled WGS sequence"/>
</dbReference>
<proteinExistence type="predicted"/>
<evidence type="ECO:0000313" key="3">
    <source>
        <dbReference type="Proteomes" id="UP000321058"/>
    </source>
</evidence>
<accession>A0A512NTE0</accession>
<feature type="signal peptide" evidence="1">
    <location>
        <begin position="1"/>
        <end position="19"/>
    </location>
</feature>
<reference evidence="2 3" key="1">
    <citation type="submission" date="2019-07" db="EMBL/GenBank/DDBJ databases">
        <title>Whole genome shotgun sequence of Reyranella soli NBRC 108950.</title>
        <authorList>
            <person name="Hosoyama A."/>
            <person name="Uohara A."/>
            <person name="Ohji S."/>
            <person name="Ichikawa N."/>
        </authorList>
    </citation>
    <scope>NUCLEOTIDE SEQUENCE [LARGE SCALE GENOMIC DNA]</scope>
    <source>
        <strain evidence="2 3">NBRC 108950</strain>
    </source>
</reference>
<feature type="chain" id="PRO_5022233495" evidence="1">
    <location>
        <begin position="20"/>
        <end position="115"/>
    </location>
</feature>
<comment type="caution">
    <text evidence="2">The sequence shown here is derived from an EMBL/GenBank/DDBJ whole genome shotgun (WGS) entry which is preliminary data.</text>
</comment>
<dbReference type="OrthoDB" id="7385640at2"/>
<sequence length="115" mass="12683">MLRLFPRLMLVVGIGMAGAACQPAPTGYGNPYYNSGYNNPAPAPSQYGYSVPAPNYYGNQQGNYGQYNQADGRRYTTVAVTNRGQNGYRDDVVQQQVVCGSQYYDGYRTRTAPRC</sequence>
<gene>
    <name evidence="2" type="ORF">RSO01_93570</name>
</gene>
<dbReference type="RefSeq" id="WP_147157453.1">
    <property type="nucleotide sequence ID" value="NZ_BKAJ01000340.1"/>
</dbReference>
<organism evidence="2 3">
    <name type="scientific">Reyranella soli</name>
    <dbReference type="NCBI Taxonomy" id="1230389"/>
    <lineage>
        <taxon>Bacteria</taxon>
        <taxon>Pseudomonadati</taxon>
        <taxon>Pseudomonadota</taxon>
        <taxon>Alphaproteobacteria</taxon>
        <taxon>Hyphomicrobiales</taxon>
        <taxon>Reyranellaceae</taxon>
        <taxon>Reyranella</taxon>
    </lineage>
</organism>
<dbReference type="PROSITE" id="PS51257">
    <property type="entry name" value="PROKAR_LIPOPROTEIN"/>
    <property type="match status" value="1"/>
</dbReference>
<dbReference type="EMBL" id="BKAJ01000340">
    <property type="protein sequence ID" value="GEP62191.1"/>
    <property type="molecule type" value="Genomic_DNA"/>
</dbReference>
<name>A0A512NTE0_9HYPH</name>
<evidence type="ECO:0000313" key="2">
    <source>
        <dbReference type="EMBL" id="GEP62191.1"/>
    </source>
</evidence>
<dbReference type="AlphaFoldDB" id="A0A512NTE0"/>
<evidence type="ECO:0000256" key="1">
    <source>
        <dbReference type="SAM" id="SignalP"/>
    </source>
</evidence>
<keyword evidence="3" id="KW-1185">Reference proteome</keyword>